<proteinExistence type="predicted"/>
<organism evidence="2">
    <name type="scientific">uncultured Caudovirales phage</name>
    <dbReference type="NCBI Taxonomy" id="2100421"/>
    <lineage>
        <taxon>Viruses</taxon>
        <taxon>Duplodnaviria</taxon>
        <taxon>Heunggongvirae</taxon>
        <taxon>Uroviricota</taxon>
        <taxon>Caudoviricetes</taxon>
        <taxon>Peduoviridae</taxon>
        <taxon>Maltschvirus</taxon>
        <taxon>Maltschvirus maltsch</taxon>
    </lineage>
</organism>
<dbReference type="GO" id="GO:0006508">
    <property type="term" value="P:proteolysis"/>
    <property type="evidence" value="ECO:0007669"/>
    <property type="project" value="UniProtKB-KW"/>
</dbReference>
<feature type="region of interest" description="Disordered" evidence="1">
    <location>
        <begin position="178"/>
        <end position="200"/>
    </location>
</feature>
<reference evidence="2" key="1">
    <citation type="submission" date="2020-04" db="EMBL/GenBank/DDBJ databases">
        <authorList>
            <person name="Chiriac C."/>
            <person name="Salcher M."/>
            <person name="Ghai R."/>
            <person name="Kavagutti S V."/>
        </authorList>
    </citation>
    <scope>NUCLEOTIDE SEQUENCE</scope>
</reference>
<name>A0A6J5KQ24_9CAUD</name>
<gene>
    <name evidence="2" type="ORF">UFOVP61_5</name>
</gene>
<feature type="region of interest" description="Disordered" evidence="1">
    <location>
        <begin position="1"/>
        <end position="68"/>
    </location>
</feature>
<accession>A0A6J5KQ24</accession>
<keyword evidence="2" id="KW-0378">Hydrolase</keyword>
<dbReference type="EMBL" id="LR796184">
    <property type="protein sequence ID" value="CAB4124438.1"/>
    <property type="molecule type" value="Genomic_DNA"/>
</dbReference>
<protein>
    <submittedName>
        <fullName evidence="2">Putative protease</fullName>
    </submittedName>
</protein>
<dbReference type="GO" id="GO:0008233">
    <property type="term" value="F:peptidase activity"/>
    <property type="evidence" value="ECO:0007669"/>
    <property type="project" value="UniProtKB-KW"/>
</dbReference>
<feature type="compositionally biased region" description="Polar residues" evidence="1">
    <location>
        <begin position="32"/>
        <end position="42"/>
    </location>
</feature>
<keyword evidence="2" id="KW-0645">Protease</keyword>
<evidence type="ECO:0000313" key="2">
    <source>
        <dbReference type="EMBL" id="CAB4124438.1"/>
    </source>
</evidence>
<sequence>MTTEATPVADQGTPNVGVQQPAEGSTPEVNAANATDASQTGDNPAAEAPKADAPLEYKFTAPEGVELDPSSTEEFVALAKEAKLPVELAQKVVDIAIKREAARAEAFATEVKGWEESVKSDKELGGDKLPETLATCRKAIDLGPPELRDLLSSSKMGSHPAVVKWAYAVGKALSEDRFVQGGSAPKGDKGTAQVLYPNQS</sequence>
<evidence type="ECO:0000256" key="1">
    <source>
        <dbReference type="SAM" id="MobiDB-lite"/>
    </source>
</evidence>